<protein>
    <submittedName>
        <fullName evidence="1">Uncharacterized protein</fullName>
    </submittedName>
</protein>
<reference evidence="2" key="1">
    <citation type="submission" date="2019-05" db="EMBL/GenBank/DDBJ databases">
        <title>Complete genome sequencing of Dialister sp. strain 5BBH33.</title>
        <authorList>
            <person name="Sakamoto M."/>
            <person name="Murakami T."/>
            <person name="Mori H."/>
        </authorList>
    </citation>
    <scope>NUCLEOTIDE SEQUENCE [LARGE SCALE GENOMIC DNA]</scope>
    <source>
        <strain evidence="2">5BBH33</strain>
    </source>
</reference>
<organism evidence="1 2">
    <name type="scientific">Dialister hominis</name>
    <dbReference type="NCBI Taxonomy" id="2582419"/>
    <lineage>
        <taxon>Bacteria</taxon>
        <taxon>Bacillati</taxon>
        <taxon>Bacillota</taxon>
        <taxon>Negativicutes</taxon>
        <taxon>Veillonellales</taxon>
        <taxon>Veillonellaceae</taxon>
        <taxon>Dialister</taxon>
    </lineage>
</organism>
<gene>
    <name evidence="1" type="ORF">Dia5BBH33_04040</name>
</gene>
<evidence type="ECO:0000313" key="1">
    <source>
        <dbReference type="EMBL" id="BBK24469.1"/>
    </source>
</evidence>
<keyword evidence="2" id="KW-1185">Reference proteome</keyword>
<dbReference type="AlphaFoldDB" id="A0A8D4UTK9"/>
<sequence>MVVMHKNYQVPDRIGRGGNACPGRPVISKKMKHETSFLPFLWAFPEAHFYENFPKYFLNEKDKRQKTADKAAMTIKKQM</sequence>
<proteinExistence type="predicted"/>
<dbReference type="EMBL" id="AP019697">
    <property type="protein sequence ID" value="BBK24469.1"/>
    <property type="molecule type" value="Genomic_DNA"/>
</dbReference>
<dbReference type="Proteomes" id="UP000320585">
    <property type="component" value="Chromosome"/>
</dbReference>
<dbReference type="KEGG" id="dho:Dia5BBH33_04040"/>
<accession>A0A8D4UTK9</accession>
<name>A0A8D4UTK9_9FIRM</name>
<evidence type="ECO:0000313" key="2">
    <source>
        <dbReference type="Proteomes" id="UP000320585"/>
    </source>
</evidence>